<evidence type="ECO:0000313" key="3">
    <source>
        <dbReference type="EMBL" id="KAF6000536.1"/>
    </source>
</evidence>
<feature type="compositionally biased region" description="Basic and acidic residues" evidence="1">
    <location>
        <begin position="101"/>
        <end position="113"/>
    </location>
</feature>
<gene>
    <name evidence="3" type="ORF">F1559_001392</name>
</gene>
<dbReference type="Proteomes" id="UP000530660">
    <property type="component" value="Unassembled WGS sequence"/>
</dbReference>
<protein>
    <submittedName>
        <fullName evidence="3">Uncharacterized protein</fullName>
    </submittedName>
</protein>
<keyword evidence="2" id="KW-0472">Membrane</keyword>
<name>A0A7J7IBR7_9RHOD</name>
<sequence length="425" mass="46787">MKNIFFDPDRATVEELRKEYKNLLEKDLKLQDQLGRVSRERDILQKVLGDLRQALFDAGIPRTLWNTRSNGAPCAAMLESARLHCAQEKRAIESLLQHCRNERSTQDRADVSKNTHASRSGGMPSANMANEDEREAQHYGYSAQSGDQQSGRAPGEEAGSLVDALERAPQRRSVEAFAISILHYIFFLIAVAFSGVMISRYVQHVPTTTLEAGANLLFAVLAMLLLFSRLILRRDPIQVMRSASGSQFIFLQCMLAVTYPTLWLIQLIRLGRNESVSVSVGAAVLSPRPGVPREITALAGPLRLLISAWLGYDFFSVSWDGVLRDYHAQTSPWRYALWAAAAAIISLSYAQNGRPSLVELFQLIPRITSFGLGDVESSSAMSASTDAEALNASPVLRHAVTVNDVVLLDSRGAAALARESTTKKA</sequence>
<keyword evidence="2" id="KW-1133">Transmembrane helix</keyword>
<evidence type="ECO:0000256" key="1">
    <source>
        <dbReference type="SAM" id="MobiDB-lite"/>
    </source>
</evidence>
<reference evidence="3 4" key="1">
    <citation type="journal article" date="2020" name="J. Phycol.">
        <title>Comparative genome analysis reveals Cyanidiococcus gen. nov., a new extremophilic red algal genus sister to Cyanidioschyzon (Cyanidioschyzonaceae, Rhodophyta).</title>
        <authorList>
            <person name="Liu S.-L."/>
            <person name="Chiang Y.-R."/>
            <person name="Yoon H.S."/>
            <person name="Fu H.-Y."/>
        </authorList>
    </citation>
    <scope>NUCLEOTIDE SEQUENCE [LARGE SCALE GENOMIC DNA]</scope>
    <source>
        <strain evidence="3 4">THAL066</strain>
    </source>
</reference>
<evidence type="ECO:0000256" key="2">
    <source>
        <dbReference type="SAM" id="Phobius"/>
    </source>
</evidence>
<proteinExistence type="predicted"/>
<dbReference type="OrthoDB" id="10572446at2759"/>
<feature type="transmembrane region" description="Helical" evidence="2">
    <location>
        <begin position="176"/>
        <end position="202"/>
    </location>
</feature>
<keyword evidence="2" id="KW-0812">Transmembrane</keyword>
<feature type="compositionally biased region" description="Polar residues" evidence="1">
    <location>
        <begin position="142"/>
        <end position="151"/>
    </location>
</feature>
<keyword evidence="4" id="KW-1185">Reference proteome</keyword>
<organism evidence="3 4">
    <name type="scientific">Cyanidiococcus yangmingshanensis</name>
    <dbReference type="NCBI Taxonomy" id="2690220"/>
    <lineage>
        <taxon>Eukaryota</taxon>
        <taxon>Rhodophyta</taxon>
        <taxon>Bangiophyceae</taxon>
        <taxon>Cyanidiales</taxon>
        <taxon>Cyanidiaceae</taxon>
        <taxon>Cyanidiococcus</taxon>
    </lineage>
</organism>
<accession>A0A7J7IBR7</accession>
<evidence type="ECO:0000313" key="4">
    <source>
        <dbReference type="Proteomes" id="UP000530660"/>
    </source>
</evidence>
<dbReference type="EMBL" id="VWRR01000019">
    <property type="protein sequence ID" value="KAF6000536.1"/>
    <property type="molecule type" value="Genomic_DNA"/>
</dbReference>
<feature type="transmembrane region" description="Helical" evidence="2">
    <location>
        <begin position="214"/>
        <end position="232"/>
    </location>
</feature>
<dbReference type="AlphaFoldDB" id="A0A7J7IBR7"/>
<comment type="caution">
    <text evidence="3">The sequence shown here is derived from an EMBL/GenBank/DDBJ whole genome shotgun (WGS) entry which is preliminary data.</text>
</comment>
<feature type="region of interest" description="Disordered" evidence="1">
    <location>
        <begin position="101"/>
        <end position="158"/>
    </location>
</feature>